<dbReference type="RefSeq" id="WP_135850410.1">
    <property type="nucleotide sequence ID" value="NZ_RHPJ01000003.1"/>
</dbReference>
<proteinExistence type="predicted"/>
<dbReference type="Pfam" id="PF18588">
    <property type="entry name" value="WcbI"/>
    <property type="match status" value="1"/>
</dbReference>
<comment type="caution">
    <text evidence="2">The sequence shown here is derived from an EMBL/GenBank/DDBJ whole genome shotgun (WGS) entry which is preliminary data.</text>
</comment>
<evidence type="ECO:0000259" key="1">
    <source>
        <dbReference type="Pfam" id="PF18588"/>
    </source>
</evidence>
<gene>
    <name evidence="2" type="ORF">SERN_2472</name>
</gene>
<dbReference type="Gene3D" id="3.40.50.12080">
    <property type="match status" value="1"/>
</dbReference>
<keyword evidence="3" id="KW-1185">Reference proteome</keyword>
<evidence type="ECO:0000313" key="3">
    <source>
        <dbReference type="Proteomes" id="UP000297318"/>
    </source>
</evidence>
<feature type="domain" description="Polysaccharide biosynthesis enzyme WcbI" evidence="1">
    <location>
        <begin position="29"/>
        <end position="223"/>
    </location>
</feature>
<accession>A0A4Z1E0W1</accession>
<reference evidence="2 3" key="1">
    <citation type="submission" date="2018-11" db="EMBL/GenBank/DDBJ databases">
        <title>Complete genome sequencing of the Actinobacteria Serinibacter sp. K3-2.</title>
        <authorList>
            <person name="Rakitin A.L."/>
            <person name="Beletsky A.V."/>
            <person name="Mardanov A.V."/>
            <person name="Ravin N.V."/>
            <person name="Gromova A.S."/>
            <person name="Filippova S.N."/>
            <person name="Gal'Chenko V.F."/>
        </authorList>
    </citation>
    <scope>NUCLEOTIDE SEQUENCE [LARGE SCALE GENOMIC DNA]</scope>
    <source>
        <strain evidence="2 3">K3-2</strain>
    </source>
</reference>
<dbReference type="InterPro" id="IPR041307">
    <property type="entry name" value="WcbI"/>
</dbReference>
<dbReference type="EMBL" id="RHPJ01000003">
    <property type="protein sequence ID" value="TGO04879.1"/>
    <property type="molecule type" value="Genomic_DNA"/>
</dbReference>
<name>A0A4Z1E0W1_9MICO</name>
<dbReference type="AlphaFoldDB" id="A0A4Z1E0W1"/>
<protein>
    <recommendedName>
        <fullName evidence="1">Polysaccharide biosynthesis enzyme WcbI domain-containing protein</fullName>
    </recommendedName>
</protein>
<dbReference type="Proteomes" id="UP000297318">
    <property type="component" value="Unassembled WGS sequence"/>
</dbReference>
<evidence type="ECO:0000313" key="2">
    <source>
        <dbReference type="EMBL" id="TGO04879.1"/>
    </source>
</evidence>
<organism evidence="2 3">
    <name type="scientific">Serinibacter arcticus</name>
    <dbReference type="NCBI Taxonomy" id="1655435"/>
    <lineage>
        <taxon>Bacteria</taxon>
        <taxon>Bacillati</taxon>
        <taxon>Actinomycetota</taxon>
        <taxon>Actinomycetes</taxon>
        <taxon>Micrococcales</taxon>
        <taxon>Beutenbergiaceae</taxon>
        <taxon>Serinibacter</taxon>
    </lineage>
</organism>
<dbReference type="OrthoDB" id="3283619at2"/>
<sequence length="302" mass="32994">MDDDEGRRRHYGQFYGLDDETRATGRRTGLVVGNCQAESLRLALGDELDLVRMPPVHEIVASDLPHLQRWLERSHVLITQPVRDDYHGLPIGSRQLAAALPAGARVVRIPVIRFAGLYPVHAIVRPPSDPSLTPPLVAYHDLRVLAEAAGLAAPAAVTPDAVRAIANESIDQLRRREQAHATVVVSDLFARPRFDQMRTLNHPGNAIWSALAERVGDALALSDPVPPLTRELLTSVHAPREAVVVETWGLEDAPTTDWIVEGDAVPAAHVRQEHLAWYARHPDAVTAGLERHAAALAALGVR</sequence>